<feature type="domain" description="NodB homology" evidence="10">
    <location>
        <begin position="120"/>
        <end position="317"/>
    </location>
</feature>
<dbReference type="AlphaFoldDB" id="A0A0H5R6K5"/>
<dbReference type="Gene3D" id="3.30.60.10">
    <property type="entry name" value="Endochitinase-like"/>
    <property type="match status" value="1"/>
</dbReference>
<accession>A0A0H5R6K5</accession>
<evidence type="ECO:0000256" key="1">
    <source>
        <dbReference type="ARBA" id="ARBA00022669"/>
    </source>
</evidence>
<keyword evidence="1 6" id="KW-0147">Chitin-binding</keyword>
<dbReference type="CDD" id="cd00035">
    <property type="entry name" value="ChtBD1"/>
    <property type="match status" value="1"/>
</dbReference>
<feature type="disulfide bond" evidence="6">
    <location>
        <begin position="47"/>
        <end position="59"/>
    </location>
</feature>
<feature type="signal peptide" evidence="8">
    <location>
        <begin position="1"/>
        <end position="18"/>
    </location>
</feature>
<keyword evidence="2" id="KW-0479">Metal-binding</keyword>
<evidence type="ECO:0000256" key="5">
    <source>
        <dbReference type="ARBA" id="ARBA00023277"/>
    </source>
</evidence>
<evidence type="ECO:0000256" key="4">
    <source>
        <dbReference type="ARBA" id="ARBA00022801"/>
    </source>
</evidence>
<dbReference type="Gene3D" id="3.20.20.370">
    <property type="entry name" value="Glycoside hydrolase/deacetylase"/>
    <property type="match status" value="1"/>
</dbReference>
<keyword evidence="5" id="KW-0119">Carbohydrate metabolism</keyword>
<evidence type="ECO:0000259" key="10">
    <source>
        <dbReference type="PROSITE" id="PS51677"/>
    </source>
</evidence>
<keyword evidence="6" id="KW-1015">Disulfide bond</keyword>
<dbReference type="InterPro" id="IPR011330">
    <property type="entry name" value="Glyco_hydro/deAcase_b/a-brl"/>
</dbReference>
<evidence type="ECO:0000259" key="9">
    <source>
        <dbReference type="PROSITE" id="PS50941"/>
    </source>
</evidence>
<name>A0A0H5R6K5_9EUKA</name>
<reference evidence="11" key="1">
    <citation type="submission" date="2015-04" db="EMBL/GenBank/DDBJ databases">
        <title>The genome sequence of the plant pathogenic Rhizarian Plasmodiophora brassicae reveals insights in its biotrophic life cycle and the origin of chitin synthesis.</title>
        <authorList>
            <person name="Schwelm A."/>
            <person name="Fogelqvist J."/>
            <person name="Knaust A."/>
            <person name="Julke S."/>
            <person name="Lilja T."/>
            <person name="Dhandapani V."/>
            <person name="Bonilla-Rosso G."/>
            <person name="Karlsson M."/>
            <person name="Shevchenko A."/>
            <person name="Choi S.R."/>
            <person name="Kim H.G."/>
            <person name="Park J.Y."/>
            <person name="Lim Y.P."/>
            <person name="Ludwig-Muller J."/>
            <person name="Dixelius C."/>
        </authorList>
    </citation>
    <scope>NUCLEOTIDE SEQUENCE</scope>
    <source>
        <tissue evidence="11">Potato root galls</tissue>
    </source>
</reference>
<dbReference type="InterPro" id="IPR002509">
    <property type="entry name" value="NODB_dom"/>
</dbReference>
<feature type="compositionally biased region" description="Polar residues" evidence="7">
    <location>
        <begin position="104"/>
        <end position="114"/>
    </location>
</feature>
<organism evidence="11">
    <name type="scientific">Spongospora subterranea</name>
    <dbReference type="NCBI Taxonomy" id="70186"/>
    <lineage>
        <taxon>Eukaryota</taxon>
        <taxon>Sar</taxon>
        <taxon>Rhizaria</taxon>
        <taxon>Endomyxa</taxon>
        <taxon>Phytomyxea</taxon>
        <taxon>Plasmodiophorida</taxon>
        <taxon>Plasmodiophoridae</taxon>
        <taxon>Spongospora</taxon>
    </lineage>
</organism>
<dbReference type="PANTHER" id="PTHR46471">
    <property type="entry name" value="CHITIN DEACETYLASE"/>
    <property type="match status" value="1"/>
</dbReference>
<feature type="chain" id="PRO_5005223912" description="NodB homology domain-containing protein" evidence="8">
    <location>
        <begin position="19"/>
        <end position="347"/>
    </location>
</feature>
<feature type="region of interest" description="Disordered" evidence="7">
    <location>
        <begin position="77"/>
        <end position="114"/>
    </location>
</feature>
<keyword evidence="4" id="KW-0378">Hydrolase</keyword>
<dbReference type="InterPro" id="IPR018371">
    <property type="entry name" value="Chitin-binding_1_CS"/>
</dbReference>
<protein>
    <recommendedName>
        <fullName evidence="12">NodB homology domain-containing protein</fullName>
    </recommendedName>
</protein>
<evidence type="ECO:0000256" key="7">
    <source>
        <dbReference type="SAM" id="MobiDB-lite"/>
    </source>
</evidence>
<feature type="disulfide bond" evidence="6">
    <location>
        <begin position="52"/>
        <end position="66"/>
    </location>
</feature>
<feature type="domain" description="Chitin-binding type-1" evidence="9">
    <location>
        <begin position="37"/>
        <end position="79"/>
    </location>
</feature>
<comment type="caution">
    <text evidence="6">Lacks conserved residue(s) required for the propagation of feature annotation.</text>
</comment>
<proteinExistence type="predicted"/>
<evidence type="ECO:0000256" key="2">
    <source>
        <dbReference type="ARBA" id="ARBA00022723"/>
    </source>
</evidence>
<dbReference type="PANTHER" id="PTHR46471:SF2">
    <property type="entry name" value="CHITIN DEACETYLASE-RELATED"/>
    <property type="match status" value="1"/>
</dbReference>
<evidence type="ECO:0000256" key="6">
    <source>
        <dbReference type="PROSITE-ProRule" id="PRU00261"/>
    </source>
</evidence>
<evidence type="ECO:0000256" key="8">
    <source>
        <dbReference type="SAM" id="SignalP"/>
    </source>
</evidence>
<evidence type="ECO:0000256" key="3">
    <source>
        <dbReference type="ARBA" id="ARBA00022729"/>
    </source>
</evidence>
<dbReference type="GO" id="GO:0005975">
    <property type="term" value="P:carbohydrate metabolic process"/>
    <property type="evidence" value="ECO:0007669"/>
    <property type="project" value="InterPro"/>
</dbReference>
<dbReference type="PROSITE" id="PS50941">
    <property type="entry name" value="CHIT_BIND_I_2"/>
    <property type="match status" value="1"/>
</dbReference>
<evidence type="ECO:0008006" key="12">
    <source>
        <dbReference type="Google" id="ProtNLM"/>
    </source>
</evidence>
<dbReference type="GO" id="GO:0016810">
    <property type="term" value="F:hydrolase activity, acting on carbon-nitrogen (but not peptide) bonds"/>
    <property type="evidence" value="ECO:0007669"/>
    <property type="project" value="InterPro"/>
</dbReference>
<evidence type="ECO:0000313" key="11">
    <source>
        <dbReference type="EMBL" id="CRZ09456.1"/>
    </source>
</evidence>
<dbReference type="PROSITE" id="PS00026">
    <property type="entry name" value="CHIT_BIND_I_1"/>
    <property type="match status" value="1"/>
</dbReference>
<dbReference type="GO" id="GO:0008061">
    <property type="term" value="F:chitin binding"/>
    <property type="evidence" value="ECO:0007669"/>
    <property type="project" value="UniProtKB-UniRule"/>
</dbReference>
<dbReference type="GO" id="GO:0046872">
    <property type="term" value="F:metal ion binding"/>
    <property type="evidence" value="ECO:0007669"/>
    <property type="project" value="UniProtKB-KW"/>
</dbReference>
<sequence length="347" mass="37826">MSIRVGVVFLVVLSSVYGAIEFNRGSLPVCPSGVSTNAKCSADTVGCQVGLCCSKYGWCGQGRPYCNQKSICRDNDASGFPQSRSRPSRPGPPSKARPSEAPQKPQSGDGTTFNWCGPGKVVALTFDDGPHTDSSTATLLADLRKMPEMKVSFLLSPHSETGVDRDPVQQCALLRQMIADGHSAYGHSMTHTSFLDMKPEQIRKEITEWNDWYQGCTGSYPPAQVVRPPFGNLNPELRAMLNSIDVSVATWNVDSNDWRGGSVKTVFNRAIAAYEKTRTTGSALILHHDAVYRKGASEGTYGILDMYQNYFEGYDFVNLETCKEMCIASGSCHQGGVWPGVYNGEFA</sequence>
<dbReference type="InterPro" id="IPR036861">
    <property type="entry name" value="Endochitinase-like_sf"/>
</dbReference>
<dbReference type="InterPro" id="IPR001002">
    <property type="entry name" value="Chitin-bd_1"/>
</dbReference>
<dbReference type="Pfam" id="PF01522">
    <property type="entry name" value="Polysacc_deac_1"/>
    <property type="match status" value="1"/>
</dbReference>
<dbReference type="EMBL" id="HACM01009014">
    <property type="protein sequence ID" value="CRZ09456.1"/>
    <property type="molecule type" value="Transcribed_RNA"/>
</dbReference>
<keyword evidence="3 8" id="KW-0732">Signal</keyword>
<dbReference type="CDD" id="cd10917">
    <property type="entry name" value="CE4_NodB_like_6s_7s"/>
    <property type="match status" value="1"/>
</dbReference>
<dbReference type="SUPFAM" id="SSF88713">
    <property type="entry name" value="Glycoside hydrolase/deacetylase"/>
    <property type="match status" value="1"/>
</dbReference>
<dbReference type="SUPFAM" id="SSF57016">
    <property type="entry name" value="Plant lectins/antimicrobial peptides"/>
    <property type="match status" value="1"/>
</dbReference>
<dbReference type="PROSITE" id="PS51677">
    <property type="entry name" value="NODB"/>
    <property type="match status" value="1"/>
</dbReference>